<sequence>MNVRPLTLHINTGKGTAVVQVQSSQQIPAMNTKRTPIHDTFRKLESQPQTSFQNAMSISGASSSAGALNPTTYCQSGPSSSSLTVAAQQQAVVAAAAAAHSRIFPTSITLPNAAAAAASTYFYQDPLNAFHNLVALQQNVAAMQQNVAAAANCVAKPSTATNYSATGPLFNSTAAKYLSPAAPFSYESHPSSNNATSHGAIHSVNRFEMQTSGSAATIGLSNNKAHSSPCHPSFIYQPGTALSTYNHQPVQNFSLGASPSASISCTTPGQSPRPGILRKRTADSGSAISASASKRLTYESVHSIQAKQTSAAIQRLLDVTGHLTSSDDILGPNMKVAAATLEAIESGKSRKKY</sequence>
<accession>A0A915HYB6</accession>
<reference evidence="2" key="1">
    <citation type="submission" date="2022-11" db="UniProtKB">
        <authorList>
            <consortium name="WormBaseParasite"/>
        </authorList>
    </citation>
    <scope>IDENTIFICATION</scope>
</reference>
<keyword evidence="1" id="KW-1185">Reference proteome</keyword>
<protein>
    <submittedName>
        <fullName evidence="2">Uncharacterized protein</fullName>
    </submittedName>
</protein>
<evidence type="ECO:0000313" key="2">
    <source>
        <dbReference type="WBParaSite" id="nRc.2.0.1.t06830-RA"/>
    </source>
</evidence>
<dbReference type="WBParaSite" id="nRc.2.0.1.t06830-RA">
    <property type="protein sequence ID" value="nRc.2.0.1.t06830-RA"/>
    <property type="gene ID" value="nRc.2.0.1.g06830"/>
</dbReference>
<evidence type="ECO:0000313" key="1">
    <source>
        <dbReference type="Proteomes" id="UP000887565"/>
    </source>
</evidence>
<dbReference type="Proteomes" id="UP000887565">
    <property type="component" value="Unplaced"/>
</dbReference>
<proteinExistence type="predicted"/>
<organism evidence="1 2">
    <name type="scientific">Romanomermis culicivorax</name>
    <name type="common">Nematode worm</name>
    <dbReference type="NCBI Taxonomy" id="13658"/>
    <lineage>
        <taxon>Eukaryota</taxon>
        <taxon>Metazoa</taxon>
        <taxon>Ecdysozoa</taxon>
        <taxon>Nematoda</taxon>
        <taxon>Enoplea</taxon>
        <taxon>Dorylaimia</taxon>
        <taxon>Mermithida</taxon>
        <taxon>Mermithoidea</taxon>
        <taxon>Mermithidae</taxon>
        <taxon>Romanomermis</taxon>
    </lineage>
</organism>
<name>A0A915HYB6_ROMCU</name>
<dbReference type="AlphaFoldDB" id="A0A915HYB6"/>